<keyword evidence="4 7" id="KW-0418">Kinase</keyword>
<dbReference type="Proteomes" id="UP001183006">
    <property type="component" value="Chromosome"/>
</dbReference>
<dbReference type="GO" id="GO:0005524">
    <property type="term" value="F:ATP binding"/>
    <property type="evidence" value="ECO:0007669"/>
    <property type="project" value="UniProtKB-KW"/>
</dbReference>
<dbReference type="Pfam" id="PF00294">
    <property type="entry name" value="PfkB"/>
    <property type="match status" value="1"/>
</dbReference>
<dbReference type="GO" id="GO:0016301">
    <property type="term" value="F:kinase activity"/>
    <property type="evidence" value="ECO:0007669"/>
    <property type="project" value="UniProtKB-KW"/>
</dbReference>
<dbReference type="InterPro" id="IPR029056">
    <property type="entry name" value="Ribokinase-like"/>
</dbReference>
<dbReference type="InterPro" id="IPR002173">
    <property type="entry name" value="Carboh/pur_kinase_PfkB_CS"/>
</dbReference>
<dbReference type="PANTHER" id="PTHR43085:SF1">
    <property type="entry name" value="PSEUDOURIDINE KINASE-RELATED"/>
    <property type="match status" value="1"/>
</dbReference>
<keyword evidence="5" id="KW-0067">ATP-binding</keyword>
<evidence type="ECO:0000256" key="5">
    <source>
        <dbReference type="ARBA" id="ARBA00022840"/>
    </source>
</evidence>
<evidence type="ECO:0000256" key="3">
    <source>
        <dbReference type="ARBA" id="ARBA00022741"/>
    </source>
</evidence>
<protein>
    <submittedName>
        <fullName evidence="7">PfkB family carbohydrate kinase</fullName>
    </submittedName>
</protein>
<dbReference type="PANTHER" id="PTHR43085">
    <property type="entry name" value="HEXOKINASE FAMILY MEMBER"/>
    <property type="match status" value="1"/>
</dbReference>
<dbReference type="KEGG" id="mmav:RE476_11365"/>
<keyword evidence="8" id="KW-1185">Reference proteome</keyword>
<evidence type="ECO:0000313" key="8">
    <source>
        <dbReference type="Proteomes" id="UP001183006"/>
    </source>
</evidence>
<comment type="similarity">
    <text evidence="1">Belongs to the carbohydrate kinase PfkB family.</text>
</comment>
<evidence type="ECO:0000256" key="1">
    <source>
        <dbReference type="ARBA" id="ARBA00010688"/>
    </source>
</evidence>
<reference evidence="7" key="1">
    <citation type="submission" date="2023-08" db="EMBL/GenBank/DDBJ databases">
        <title>Methanolobus mangrovi sp. nov. and Methanolobus sediminis sp. nov, two novel methylotrophic methanogens isolated from mangrove sediments in China.</title>
        <authorList>
            <person name="Zhou J."/>
        </authorList>
    </citation>
    <scope>NUCLEOTIDE SEQUENCE</scope>
    <source>
        <strain evidence="7">FTZ2</strain>
    </source>
</reference>
<keyword evidence="3" id="KW-0547">Nucleotide-binding</keyword>
<dbReference type="InterPro" id="IPR050306">
    <property type="entry name" value="PfkB_Carbo_kinase"/>
</dbReference>
<organism evidence="7 8">
    <name type="scientific">Methanolobus mangrovi</name>
    <dbReference type="NCBI Taxonomy" id="3072977"/>
    <lineage>
        <taxon>Archaea</taxon>
        <taxon>Methanobacteriati</taxon>
        <taxon>Methanobacteriota</taxon>
        <taxon>Stenosarchaea group</taxon>
        <taxon>Methanomicrobia</taxon>
        <taxon>Methanosarcinales</taxon>
        <taxon>Methanosarcinaceae</taxon>
        <taxon>Methanolobus</taxon>
    </lineage>
</organism>
<evidence type="ECO:0000256" key="2">
    <source>
        <dbReference type="ARBA" id="ARBA00022679"/>
    </source>
</evidence>
<dbReference type="PROSITE" id="PS00584">
    <property type="entry name" value="PFKB_KINASES_2"/>
    <property type="match status" value="1"/>
</dbReference>
<dbReference type="Gene3D" id="3.40.1190.20">
    <property type="match status" value="1"/>
</dbReference>
<dbReference type="InterPro" id="IPR011611">
    <property type="entry name" value="PfkB_dom"/>
</dbReference>
<dbReference type="RefSeq" id="WP_309307749.1">
    <property type="nucleotide sequence ID" value="NZ_CP133594.1"/>
</dbReference>
<evidence type="ECO:0000256" key="4">
    <source>
        <dbReference type="ARBA" id="ARBA00022777"/>
    </source>
</evidence>
<dbReference type="EMBL" id="CP133594">
    <property type="protein sequence ID" value="WMW21955.1"/>
    <property type="molecule type" value="Genomic_DNA"/>
</dbReference>
<dbReference type="AlphaFoldDB" id="A0AA51UF25"/>
<gene>
    <name evidence="7" type="ORF">RE476_11365</name>
</gene>
<feature type="domain" description="Carbohydrate kinase PfkB" evidence="6">
    <location>
        <begin position="21"/>
        <end position="292"/>
    </location>
</feature>
<evidence type="ECO:0000313" key="7">
    <source>
        <dbReference type="EMBL" id="WMW21955.1"/>
    </source>
</evidence>
<keyword evidence="2" id="KW-0808">Transferase</keyword>
<sequence>MAGVTITRVFAISETFYDILFNKGKPVSACPGGAMLNSSISLGRANVPVSFISEFAHDNVGNIIYEFLRENNVSTEHLYLYEGSSPLSLAFLNDRNDATYDFYEDFPQERFMTSIPSFGPGDIVMFGSILAVTKEVRTRLEELINSAKNASSTILYDPNFRPSQLPLLEEIKPMISENIAYSDIVRASDEDMRMIHGCMNSDEAYDFIKMNGCKFLIYTSSSNGVYLKTPSFSKYYKVPVIETVSTVGAGDSFNAGIVYMLHSRKIRDIGCVSEQMWDEIIAKATDFASRVCMSTENYISNDFAISLKKI</sequence>
<accession>A0AA51UF25</accession>
<dbReference type="GeneID" id="84230748"/>
<proteinExistence type="inferred from homology"/>
<evidence type="ECO:0000259" key="6">
    <source>
        <dbReference type="Pfam" id="PF00294"/>
    </source>
</evidence>
<dbReference type="SUPFAM" id="SSF53613">
    <property type="entry name" value="Ribokinase-like"/>
    <property type="match status" value="1"/>
</dbReference>
<name>A0AA51UF25_9EURY</name>